<evidence type="ECO:0000313" key="2">
    <source>
        <dbReference type="EMBL" id="QHT22477.1"/>
    </source>
</evidence>
<sequence length="87" mass="10518">MFKYILLLSILPIVVFSKLTNQQELRRQYADFLNIFKKDETPLGFETFVQNLNTIEDYNKQNNGCRMYLTQHSDTFEDEFLHEKCRM</sequence>
<evidence type="ECO:0000259" key="1">
    <source>
        <dbReference type="Pfam" id="PF08246"/>
    </source>
</evidence>
<dbReference type="AlphaFoldDB" id="A0A6C0E008"/>
<feature type="domain" description="Cathepsin propeptide inhibitor" evidence="1">
    <location>
        <begin position="44"/>
        <end position="80"/>
    </location>
</feature>
<proteinExistence type="predicted"/>
<organism evidence="2">
    <name type="scientific">viral metagenome</name>
    <dbReference type="NCBI Taxonomy" id="1070528"/>
    <lineage>
        <taxon>unclassified sequences</taxon>
        <taxon>metagenomes</taxon>
        <taxon>organismal metagenomes</taxon>
    </lineage>
</organism>
<dbReference type="EMBL" id="MN739710">
    <property type="protein sequence ID" value="QHT22477.1"/>
    <property type="molecule type" value="Genomic_DNA"/>
</dbReference>
<reference evidence="2" key="1">
    <citation type="journal article" date="2020" name="Nature">
        <title>Giant virus diversity and host interactions through global metagenomics.</title>
        <authorList>
            <person name="Schulz F."/>
            <person name="Roux S."/>
            <person name="Paez-Espino D."/>
            <person name="Jungbluth S."/>
            <person name="Walsh D.A."/>
            <person name="Denef V.J."/>
            <person name="McMahon K.D."/>
            <person name="Konstantinidis K.T."/>
            <person name="Eloe-Fadrosh E.A."/>
            <person name="Kyrpides N.C."/>
            <person name="Woyke T."/>
        </authorList>
    </citation>
    <scope>NUCLEOTIDE SEQUENCE</scope>
    <source>
        <strain evidence="2">GVMAG-M-3300023179-111</strain>
    </source>
</reference>
<name>A0A6C0E008_9ZZZZ</name>
<dbReference type="InterPro" id="IPR013201">
    <property type="entry name" value="Prot_inhib_I29"/>
</dbReference>
<dbReference type="Pfam" id="PF08246">
    <property type="entry name" value="Inhibitor_I29"/>
    <property type="match status" value="1"/>
</dbReference>
<protein>
    <recommendedName>
        <fullName evidence="1">Cathepsin propeptide inhibitor domain-containing protein</fullName>
    </recommendedName>
</protein>
<dbReference type="Gene3D" id="1.10.287.2250">
    <property type="match status" value="1"/>
</dbReference>
<accession>A0A6C0E008</accession>